<dbReference type="InterPro" id="IPR012902">
    <property type="entry name" value="N_methyl_site"/>
</dbReference>
<sequence>MAMMPRKGFTLIELLVVISIIAILVALLLPALRSARQAARTTACASNMRQLVLAYNVYVNDSGDWVYPMGRRDGWREEIWHPLLDTVLGHIGSESAVQTHGGEWEMLESQVWRCPENWAETSGFVSGAQTKVAAGRSGIVGSRLLRTKDGRLRRQQEVTASFSQTAHMMESSRLHYYETGSSTYNFNWNHLPTRGYFGHNGGQNVVFLDGHIEHVRAEHPMFSGIWVNRHPWLTGERP</sequence>
<dbReference type="PROSITE" id="PS00409">
    <property type="entry name" value="PROKAR_NTER_METHYL"/>
    <property type="match status" value="1"/>
</dbReference>
<gene>
    <name evidence="1" type="ORF">ACERK3_16985</name>
</gene>
<dbReference type="Proteomes" id="UP001575105">
    <property type="component" value="Unassembled WGS sequence"/>
</dbReference>
<dbReference type="EMBL" id="JBGUBD010000013">
    <property type="protein sequence ID" value="MFA9479977.1"/>
    <property type="molecule type" value="Genomic_DNA"/>
</dbReference>
<evidence type="ECO:0000313" key="1">
    <source>
        <dbReference type="EMBL" id="MFA9479977.1"/>
    </source>
</evidence>
<dbReference type="NCBIfam" id="TIGR02532">
    <property type="entry name" value="IV_pilin_GFxxxE"/>
    <property type="match status" value="1"/>
</dbReference>
<reference evidence="1 2" key="1">
    <citation type="submission" date="2024-08" db="EMBL/GenBank/DDBJ databases">
        <title>Whole-genome sequencing of halo(alkali)philic microorganisms from hypersaline lakes.</title>
        <authorList>
            <person name="Sorokin D.Y."/>
            <person name="Merkel A.Y."/>
            <person name="Messina E."/>
            <person name="Yakimov M."/>
        </authorList>
    </citation>
    <scope>NUCLEOTIDE SEQUENCE [LARGE SCALE GENOMIC DNA]</scope>
    <source>
        <strain evidence="1 2">AB-hyl4</strain>
    </source>
</reference>
<comment type="caution">
    <text evidence="1">The sequence shown here is derived from an EMBL/GenBank/DDBJ whole genome shotgun (WGS) entry which is preliminary data.</text>
</comment>
<dbReference type="PANTHER" id="PTHR30093">
    <property type="entry name" value="GENERAL SECRETION PATHWAY PROTEIN G"/>
    <property type="match status" value="1"/>
</dbReference>
<name>A0ABV4U9L7_9BACT</name>
<dbReference type="Pfam" id="PF07963">
    <property type="entry name" value="N_methyl"/>
    <property type="match status" value="1"/>
</dbReference>
<dbReference type="PANTHER" id="PTHR30093:SF2">
    <property type="entry name" value="TYPE II SECRETION SYSTEM PROTEIN H"/>
    <property type="match status" value="1"/>
</dbReference>
<protein>
    <submittedName>
        <fullName evidence="1">Type II secretion system protein</fullName>
    </submittedName>
</protein>
<proteinExistence type="predicted"/>
<dbReference type="Gene3D" id="3.30.700.10">
    <property type="entry name" value="Glycoprotein, Type 4 Pilin"/>
    <property type="match status" value="1"/>
</dbReference>
<organism evidence="1 2">
    <name type="scientific">Natronomicrosphaera hydrolytica</name>
    <dbReference type="NCBI Taxonomy" id="3242702"/>
    <lineage>
        <taxon>Bacteria</taxon>
        <taxon>Pseudomonadati</taxon>
        <taxon>Planctomycetota</taxon>
        <taxon>Phycisphaerae</taxon>
        <taxon>Phycisphaerales</taxon>
        <taxon>Phycisphaeraceae</taxon>
        <taxon>Natronomicrosphaera</taxon>
    </lineage>
</organism>
<dbReference type="RefSeq" id="WP_425346903.1">
    <property type="nucleotide sequence ID" value="NZ_JBGUBD010000013.1"/>
</dbReference>
<dbReference type="SUPFAM" id="SSF54523">
    <property type="entry name" value="Pili subunits"/>
    <property type="match status" value="1"/>
</dbReference>
<keyword evidence="2" id="KW-1185">Reference proteome</keyword>
<evidence type="ECO:0000313" key="2">
    <source>
        <dbReference type="Proteomes" id="UP001575105"/>
    </source>
</evidence>
<dbReference type="InterPro" id="IPR045584">
    <property type="entry name" value="Pilin-like"/>
</dbReference>
<accession>A0ABV4U9L7</accession>